<keyword evidence="8" id="KW-1278">Translocase</keyword>
<dbReference type="PROSITE" id="PS50893">
    <property type="entry name" value="ABC_TRANSPORTER_2"/>
    <property type="match status" value="2"/>
</dbReference>
<comment type="similarity">
    <text evidence="2">Belongs to the ABC transporter superfamily.</text>
</comment>
<dbReference type="InterPro" id="IPR015856">
    <property type="entry name" value="ABC_transpr_CbiO/EcfA_su"/>
</dbReference>
<name>A0A087EB01_9BIFI</name>
<dbReference type="SMART" id="SM00382">
    <property type="entry name" value="AAA"/>
    <property type="match status" value="2"/>
</dbReference>
<dbReference type="InterPro" id="IPR017871">
    <property type="entry name" value="ABC_transporter-like_CS"/>
</dbReference>
<keyword evidence="7" id="KW-0067">ATP-binding</keyword>
<evidence type="ECO:0000256" key="3">
    <source>
        <dbReference type="ARBA" id="ARBA00022448"/>
    </source>
</evidence>
<keyword evidence="13" id="KW-0378">Hydrolase</keyword>
<comment type="caution">
    <text evidence="13">The sequence shown here is derived from an EMBL/GenBank/DDBJ whole genome shotgun (WGS) entry which is preliminary data.</text>
</comment>
<keyword evidence="3" id="KW-0813">Transport</keyword>
<dbReference type="STRING" id="77635.BISU_1478"/>
<evidence type="ECO:0000313" key="14">
    <source>
        <dbReference type="Proteomes" id="UP000029055"/>
    </source>
</evidence>
<keyword evidence="5" id="KW-0677">Repeat</keyword>
<keyword evidence="9" id="KW-0472">Membrane</keyword>
<proteinExistence type="inferred from homology"/>
<dbReference type="GO" id="GO:0016887">
    <property type="term" value="F:ATP hydrolysis activity"/>
    <property type="evidence" value="ECO:0007669"/>
    <property type="project" value="InterPro"/>
</dbReference>
<evidence type="ECO:0000256" key="7">
    <source>
        <dbReference type="ARBA" id="ARBA00022840"/>
    </source>
</evidence>
<evidence type="ECO:0000256" key="4">
    <source>
        <dbReference type="ARBA" id="ARBA00022475"/>
    </source>
</evidence>
<dbReference type="InterPro" id="IPR003439">
    <property type="entry name" value="ABC_transporter-like_ATP-bd"/>
</dbReference>
<evidence type="ECO:0000256" key="5">
    <source>
        <dbReference type="ARBA" id="ARBA00022737"/>
    </source>
</evidence>
<dbReference type="PROSITE" id="PS00211">
    <property type="entry name" value="ABC_TRANSPORTER_1"/>
    <property type="match status" value="1"/>
</dbReference>
<evidence type="ECO:0000256" key="1">
    <source>
        <dbReference type="ARBA" id="ARBA00004202"/>
    </source>
</evidence>
<dbReference type="eggNOG" id="COG1129">
    <property type="taxonomic scope" value="Bacteria"/>
</dbReference>
<evidence type="ECO:0000256" key="10">
    <source>
        <dbReference type="ARBA" id="ARBA00025157"/>
    </source>
</evidence>
<evidence type="ECO:0000259" key="12">
    <source>
        <dbReference type="PROSITE" id="PS50893"/>
    </source>
</evidence>
<feature type="domain" description="ABC transporter" evidence="12">
    <location>
        <begin position="325"/>
        <end position="551"/>
    </location>
</feature>
<feature type="domain" description="ABC transporter" evidence="12">
    <location>
        <begin position="51"/>
        <end position="290"/>
    </location>
</feature>
<keyword evidence="4" id="KW-1003">Cell membrane</keyword>
<dbReference type="InterPro" id="IPR050095">
    <property type="entry name" value="ECF_ABC_transporter_ATP-bd"/>
</dbReference>
<dbReference type="RefSeq" id="WP_226839151.1">
    <property type="nucleotide sequence ID" value="NZ_CP062939.1"/>
</dbReference>
<dbReference type="InterPro" id="IPR027417">
    <property type="entry name" value="P-loop_NTPase"/>
</dbReference>
<dbReference type="InterPro" id="IPR003593">
    <property type="entry name" value="AAA+_ATPase"/>
</dbReference>
<accession>A0A087EB01</accession>
<dbReference type="GO" id="GO:0005524">
    <property type="term" value="F:ATP binding"/>
    <property type="evidence" value="ECO:0007669"/>
    <property type="project" value="UniProtKB-KW"/>
</dbReference>
<evidence type="ECO:0000256" key="2">
    <source>
        <dbReference type="ARBA" id="ARBA00005417"/>
    </source>
</evidence>
<dbReference type="Proteomes" id="UP000029055">
    <property type="component" value="Unassembled WGS sequence"/>
</dbReference>
<evidence type="ECO:0000256" key="9">
    <source>
        <dbReference type="ARBA" id="ARBA00023136"/>
    </source>
</evidence>
<comment type="function">
    <text evidence="10">Probably part of an ABC transporter complex. Responsible for energy coupling to the transport system.</text>
</comment>
<keyword evidence="14" id="KW-1185">Reference proteome</keyword>
<dbReference type="AlphaFoldDB" id="A0A087EB01"/>
<organism evidence="13 14">
    <name type="scientific">Bifidobacterium subtile</name>
    <dbReference type="NCBI Taxonomy" id="77635"/>
    <lineage>
        <taxon>Bacteria</taxon>
        <taxon>Bacillati</taxon>
        <taxon>Actinomycetota</taxon>
        <taxon>Actinomycetes</taxon>
        <taxon>Bifidobacteriales</taxon>
        <taxon>Bifidobacteriaceae</taxon>
        <taxon>Bifidobacterium</taxon>
    </lineage>
</organism>
<gene>
    <name evidence="13" type="ORF">BISU_1478</name>
</gene>
<sequence>MTARDADNGLPGIASAPLRAQSHGDMQDFSSEQAGENLRNGDMPSAGKSILAFDHVSFAYGGGSHAGVQDISGGIETGEVILLCGDSGCGKTTITRLANGLAPHYFEGSLQGHVEVAGNDNAHTPLARIARRVGSVFQNPKSQFFTLNVTGELAFACENFEMSPEDIRSRIDGTAGDFRIESLLDRGIAQMSGGQKQRVACASVSTAEPQVLVLDEPSSNLDARSIADLRQIVRLWKKQGKTVLIAEHRLYWLDGLIDRAWYIADGRIAREMSAEQLHDLDVHERQTLGLRPVTGEQIVQTLGLTDRLTSCDETSWGAHSKDGAYRISDFSYTYQGQRVPALHIAGAELPQGMVTAVTGFNGAGKSTFARCLQGLDRRCHGTLIAPSGERLNRKRRLKACFTVLQDVNCELFTESVLYEVLLAQPQERRDAAVDILKQLDLQTYADRHPLSLSGGQKQRVAIAAAVASERPIIIFDEPTSGLDMRHMEQVAALIRRLADMGRTVVVVTHDAEFALAACDRNITISGGSIQDAYDLNAEGSRKLVEALVACAE</sequence>
<feature type="region of interest" description="Disordered" evidence="11">
    <location>
        <begin position="1"/>
        <end position="26"/>
    </location>
</feature>
<evidence type="ECO:0000256" key="8">
    <source>
        <dbReference type="ARBA" id="ARBA00022967"/>
    </source>
</evidence>
<dbReference type="Pfam" id="PF00005">
    <property type="entry name" value="ABC_tran"/>
    <property type="match status" value="2"/>
</dbReference>
<dbReference type="EC" id="3.6.3.25" evidence="13"/>
<comment type="subcellular location">
    <subcellularLocation>
        <location evidence="1">Cell membrane</location>
        <topology evidence="1">Peripheral membrane protein</topology>
    </subcellularLocation>
</comment>
<dbReference type="PANTHER" id="PTHR43553:SF23">
    <property type="entry name" value="ABC TRANSPORTER ATP-BINDING COMPONENT"/>
    <property type="match status" value="1"/>
</dbReference>
<dbReference type="Gene3D" id="3.40.50.300">
    <property type="entry name" value="P-loop containing nucleotide triphosphate hydrolases"/>
    <property type="match status" value="2"/>
</dbReference>
<evidence type="ECO:0000256" key="11">
    <source>
        <dbReference type="SAM" id="MobiDB-lite"/>
    </source>
</evidence>
<dbReference type="CDD" id="cd03225">
    <property type="entry name" value="ABC_cobalt_CbiO_domain1"/>
    <property type="match status" value="1"/>
</dbReference>
<evidence type="ECO:0000256" key="6">
    <source>
        <dbReference type="ARBA" id="ARBA00022741"/>
    </source>
</evidence>
<dbReference type="GO" id="GO:0043190">
    <property type="term" value="C:ATP-binding cassette (ABC) transporter complex"/>
    <property type="evidence" value="ECO:0007669"/>
    <property type="project" value="TreeGrafter"/>
</dbReference>
<evidence type="ECO:0000313" key="13">
    <source>
        <dbReference type="EMBL" id="KFJ04952.1"/>
    </source>
</evidence>
<reference evidence="13 14" key="1">
    <citation type="submission" date="2014-03" db="EMBL/GenBank/DDBJ databases">
        <title>Genomics of Bifidobacteria.</title>
        <authorList>
            <person name="Ventura M."/>
            <person name="Milani C."/>
            <person name="Lugli G.A."/>
        </authorList>
    </citation>
    <scope>NUCLEOTIDE SEQUENCE [LARGE SCALE GENOMIC DNA]</scope>
    <source>
        <strain evidence="13 14">LMG 11597</strain>
    </source>
</reference>
<protein>
    <submittedName>
        <fullName evidence="13">ABC transporter</fullName>
        <ecNumber evidence="13">3.6.3.25</ecNumber>
    </submittedName>
</protein>
<dbReference type="PANTHER" id="PTHR43553">
    <property type="entry name" value="HEAVY METAL TRANSPORTER"/>
    <property type="match status" value="1"/>
</dbReference>
<dbReference type="EMBL" id="JGZR01000002">
    <property type="protein sequence ID" value="KFJ04952.1"/>
    <property type="molecule type" value="Genomic_DNA"/>
</dbReference>
<keyword evidence="6" id="KW-0547">Nucleotide-binding</keyword>
<dbReference type="SUPFAM" id="SSF52540">
    <property type="entry name" value="P-loop containing nucleoside triphosphate hydrolases"/>
    <property type="match status" value="2"/>
</dbReference>
<dbReference type="GO" id="GO:0042626">
    <property type="term" value="F:ATPase-coupled transmembrane transporter activity"/>
    <property type="evidence" value="ECO:0007669"/>
    <property type="project" value="TreeGrafter"/>
</dbReference>